<evidence type="ECO:0000313" key="3">
    <source>
        <dbReference type="Proteomes" id="UP001189429"/>
    </source>
</evidence>
<feature type="compositionally biased region" description="Basic and acidic residues" evidence="1">
    <location>
        <begin position="1"/>
        <end position="11"/>
    </location>
</feature>
<name>A0ABN9QVS2_9DINO</name>
<sequence length="59" mass="6362">GRDRVGELPDRRRGKRLPARLPESKTSSTTCGRTSPCWPTAGRSPGSGRYARSTACPTC</sequence>
<proteinExistence type="predicted"/>
<evidence type="ECO:0000256" key="1">
    <source>
        <dbReference type="SAM" id="MobiDB-lite"/>
    </source>
</evidence>
<feature type="non-terminal residue" evidence="2">
    <location>
        <position position="1"/>
    </location>
</feature>
<protein>
    <submittedName>
        <fullName evidence="2">Uncharacterized protein</fullName>
    </submittedName>
</protein>
<dbReference type="EMBL" id="CAUYUJ010004510">
    <property type="protein sequence ID" value="CAK0809879.1"/>
    <property type="molecule type" value="Genomic_DNA"/>
</dbReference>
<reference evidence="2" key="1">
    <citation type="submission" date="2023-10" db="EMBL/GenBank/DDBJ databases">
        <authorList>
            <person name="Chen Y."/>
            <person name="Shah S."/>
            <person name="Dougan E. K."/>
            <person name="Thang M."/>
            <person name="Chan C."/>
        </authorList>
    </citation>
    <scope>NUCLEOTIDE SEQUENCE [LARGE SCALE GENOMIC DNA]</scope>
</reference>
<accession>A0ABN9QVS2</accession>
<dbReference type="Proteomes" id="UP001189429">
    <property type="component" value="Unassembled WGS sequence"/>
</dbReference>
<feature type="compositionally biased region" description="Polar residues" evidence="1">
    <location>
        <begin position="24"/>
        <end position="33"/>
    </location>
</feature>
<feature type="non-terminal residue" evidence="2">
    <location>
        <position position="59"/>
    </location>
</feature>
<organism evidence="2 3">
    <name type="scientific">Prorocentrum cordatum</name>
    <dbReference type="NCBI Taxonomy" id="2364126"/>
    <lineage>
        <taxon>Eukaryota</taxon>
        <taxon>Sar</taxon>
        <taxon>Alveolata</taxon>
        <taxon>Dinophyceae</taxon>
        <taxon>Prorocentrales</taxon>
        <taxon>Prorocentraceae</taxon>
        <taxon>Prorocentrum</taxon>
    </lineage>
</organism>
<evidence type="ECO:0000313" key="2">
    <source>
        <dbReference type="EMBL" id="CAK0809879.1"/>
    </source>
</evidence>
<keyword evidence="3" id="KW-1185">Reference proteome</keyword>
<gene>
    <name evidence="2" type="ORF">PCOR1329_LOCUS15009</name>
</gene>
<feature type="region of interest" description="Disordered" evidence="1">
    <location>
        <begin position="1"/>
        <end position="59"/>
    </location>
</feature>
<comment type="caution">
    <text evidence="2">The sequence shown here is derived from an EMBL/GenBank/DDBJ whole genome shotgun (WGS) entry which is preliminary data.</text>
</comment>